<keyword evidence="4" id="KW-1185">Reference proteome</keyword>
<evidence type="ECO:0000313" key="4">
    <source>
        <dbReference type="Proteomes" id="UP000188354"/>
    </source>
</evidence>
<feature type="compositionally biased region" description="Basic and acidic residues" evidence="1">
    <location>
        <begin position="457"/>
        <end position="484"/>
    </location>
</feature>
<reference evidence="3 4" key="1">
    <citation type="journal article" date="2017" name="Plant Biotechnol. J.">
        <title>A comprehensive draft genome sequence for lupin (Lupinus angustifolius), an emerging health food: insights into plant-microbe interactions and legume evolution.</title>
        <authorList>
            <person name="Hane J.K."/>
            <person name="Ming Y."/>
            <person name="Kamphuis L.G."/>
            <person name="Nelson M.N."/>
            <person name="Garg G."/>
            <person name="Atkins C.A."/>
            <person name="Bayer P.E."/>
            <person name="Bravo A."/>
            <person name="Bringans S."/>
            <person name="Cannon S."/>
            <person name="Edwards D."/>
            <person name="Foley R."/>
            <person name="Gao L.L."/>
            <person name="Harrison M.J."/>
            <person name="Huang W."/>
            <person name="Hurgobin B."/>
            <person name="Li S."/>
            <person name="Liu C.W."/>
            <person name="McGrath A."/>
            <person name="Morahan G."/>
            <person name="Murray J."/>
            <person name="Weller J."/>
            <person name="Jian J."/>
            <person name="Singh K.B."/>
        </authorList>
    </citation>
    <scope>NUCLEOTIDE SEQUENCE [LARGE SCALE GENOMIC DNA]</scope>
    <source>
        <strain evidence="4">cv. Tanjil</strain>
        <tissue evidence="3">Whole plant</tissue>
    </source>
</reference>
<dbReference type="AlphaFoldDB" id="A0A1J7GEF6"/>
<feature type="compositionally biased region" description="Basic and acidic residues" evidence="1">
    <location>
        <begin position="377"/>
        <end position="412"/>
    </location>
</feature>
<feature type="region of interest" description="Disordered" evidence="1">
    <location>
        <begin position="367"/>
        <end position="519"/>
    </location>
</feature>
<evidence type="ECO:0000313" key="3">
    <source>
        <dbReference type="EMBL" id="OIV98807.1"/>
    </source>
</evidence>
<dbReference type="Proteomes" id="UP000188354">
    <property type="component" value="Chromosome LG13"/>
</dbReference>
<dbReference type="EMBL" id="CM007373">
    <property type="protein sequence ID" value="OIV98807.1"/>
    <property type="molecule type" value="Genomic_DNA"/>
</dbReference>
<feature type="compositionally biased region" description="Polar residues" evidence="1">
    <location>
        <begin position="496"/>
        <end position="519"/>
    </location>
</feature>
<dbReference type="PANTHER" id="PTHR31476">
    <property type="entry name" value="PROTEIN WHAT'S THIS FACTOR 1 HOMOLOG, CHLOROPLASTIC"/>
    <property type="match status" value="1"/>
</dbReference>
<protein>
    <recommendedName>
        <fullName evidence="2">PORR domain-containing protein</fullName>
    </recommendedName>
</protein>
<organism evidence="3 4">
    <name type="scientific">Lupinus angustifolius</name>
    <name type="common">Narrow-leaved blue lupine</name>
    <dbReference type="NCBI Taxonomy" id="3871"/>
    <lineage>
        <taxon>Eukaryota</taxon>
        <taxon>Viridiplantae</taxon>
        <taxon>Streptophyta</taxon>
        <taxon>Embryophyta</taxon>
        <taxon>Tracheophyta</taxon>
        <taxon>Spermatophyta</taxon>
        <taxon>Magnoliopsida</taxon>
        <taxon>eudicotyledons</taxon>
        <taxon>Gunneridae</taxon>
        <taxon>Pentapetalae</taxon>
        <taxon>rosids</taxon>
        <taxon>fabids</taxon>
        <taxon>Fabales</taxon>
        <taxon>Fabaceae</taxon>
        <taxon>Papilionoideae</taxon>
        <taxon>50 kb inversion clade</taxon>
        <taxon>genistoids sensu lato</taxon>
        <taxon>core genistoids</taxon>
        <taxon>Genisteae</taxon>
        <taxon>Lupinus</taxon>
    </lineage>
</organism>
<dbReference type="STRING" id="3871.A0A1J7GEF6"/>
<dbReference type="InterPro" id="IPR021099">
    <property type="entry name" value="PORR_domain"/>
</dbReference>
<sequence length="519" mass="59238">MRFTLLFSRHNTATSSTQTHSLNHLRTLFDATSFKLVRDRGLDHAVEREKNLQPLISLKNLIKLEPSKSLPISIIAENREALKLPFRPIEFVRKYPTVFEEVVPVSGTFQPHVRLTKDALNVDGDEKLMHESDSYKKQLADRILKLLMISKVHKIPLGIIEHLKWDLGLPQDYEKSLIPEFPDCFRVVRDKTCGFRGRDDKVLELVCWSDELAVSLIEKNSKGGELVFPVKFSSGFEMDKKYEKWLNEWKRLPYVSPYEDASYLSASSDESDRWAVGVLHEILHILVPKKTEKDNLLVLGDWLGVRSRFKKALLQHPGIFYVSNKIGTYTVVLRDGYKRGSLVQQHPLMHLRSQYVHLMNTVKEDVKGSKVVQGKKGTKESNDKDKEDIEGGGVENDKNAVEENEGEGHESSEAEAEDASESDFDDNEEKSRRRTRRIGANSGGREVRRLKLNTKKPSRDSRKEKSGGKFTQRTKEKYPGEISKKIRMLGGHNDAESSQPRSRSPSNWGKLLNSKSTSV</sequence>
<dbReference type="OMA" id="QLELVCW"/>
<dbReference type="KEGG" id="lang:109325885"/>
<evidence type="ECO:0000259" key="2">
    <source>
        <dbReference type="Pfam" id="PF11955"/>
    </source>
</evidence>
<proteinExistence type="predicted"/>
<feature type="domain" description="PORR" evidence="2">
    <location>
        <begin position="37"/>
        <end position="363"/>
    </location>
</feature>
<gene>
    <name evidence="3" type="ORF">TanjilG_25053</name>
</gene>
<feature type="compositionally biased region" description="Acidic residues" evidence="1">
    <location>
        <begin position="413"/>
        <end position="428"/>
    </location>
</feature>
<dbReference type="Pfam" id="PF11955">
    <property type="entry name" value="PORR"/>
    <property type="match status" value="1"/>
</dbReference>
<dbReference type="GO" id="GO:0003723">
    <property type="term" value="F:RNA binding"/>
    <property type="evidence" value="ECO:0007669"/>
    <property type="project" value="InterPro"/>
</dbReference>
<accession>A0A1J7GEF6</accession>
<dbReference type="PANTHER" id="PTHR31476:SF16">
    <property type="entry name" value="F14O23.23 PROTEIN"/>
    <property type="match status" value="1"/>
</dbReference>
<dbReference type="InterPro" id="IPR045040">
    <property type="entry name" value="PORR_fam"/>
</dbReference>
<name>A0A1J7GEF6_LUPAN</name>
<dbReference type="Gramene" id="OIV98807">
    <property type="protein sequence ID" value="OIV98807"/>
    <property type="gene ID" value="TanjilG_25053"/>
</dbReference>
<evidence type="ECO:0000256" key="1">
    <source>
        <dbReference type="SAM" id="MobiDB-lite"/>
    </source>
</evidence>
<dbReference type="OrthoDB" id="1892230at2759"/>